<proteinExistence type="inferred from homology"/>
<evidence type="ECO:0000256" key="3">
    <source>
        <dbReference type="ARBA" id="ARBA00022593"/>
    </source>
</evidence>
<dbReference type="InterPro" id="IPR027417">
    <property type="entry name" value="P-loop_NTPase"/>
</dbReference>
<keyword evidence="7" id="KW-0472">Membrane</keyword>
<evidence type="ECO:0000256" key="6">
    <source>
        <dbReference type="ARBA" id="ARBA00022840"/>
    </source>
</evidence>
<dbReference type="AlphaFoldDB" id="W4GRP1"/>
<evidence type="ECO:0000256" key="2">
    <source>
        <dbReference type="ARBA" id="ARBA00006914"/>
    </source>
</evidence>
<comment type="catalytic activity">
    <reaction evidence="10">
        <text>ATP + H2O = ADP + phosphate + H(+)</text>
        <dbReference type="Rhea" id="RHEA:13065"/>
        <dbReference type="ChEBI" id="CHEBI:15377"/>
        <dbReference type="ChEBI" id="CHEBI:15378"/>
        <dbReference type="ChEBI" id="CHEBI:30616"/>
        <dbReference type="ChEBI" id="CHEBI:43474"/>
        <dbReference type="ChEBI" id="CHEBI:456216"/>
    </reaction>
    <physiologicalReaction direction="left-to-right" evidence="10">
        <dbReference type="Rhea" id="RHEA:13066"/>
    </physiologicalReaction>
</comment>
<evidence type="ECO:0000256" key="1">
    <source>
        <dbReference type="ARBA" id="ARBA00004370"/>
    </source>
</evidence>
<dbReference type="Gene3D" id="3.40.50.300">
    <property type="entry name" value="P-loop containing nucleotide triphosphate hydrolases"/>
    <property type="match status" value="2"/>
</dbReference>
<dbReference type="Gene3D" id="1.10.8.60">
    <property type="match status" value="2"/>
</dbReference>
<dbReference type="CDD" id="cd19527">
    <property type="entry name" value="RecA-like_PEX6_r2"/>
    <property type="match status" value="1"/>
</dbReference>
<sequence length="837" mass="91046">MSALWCSSFTRLASASTSGLTESLGDDALTLRMYLLDHVDLFPAVTSIPSDSNAVVVLSLANLRRLGLVSHSLVTVRHGDSAHVAQVQLQLHMADDIMYMSPFLAHNLQCVETADVVVEPHTTYARMQAMPPTASRVEIAPILSNASSSSARDESHVVHALHAFFATPRLVQHGDIFGVPVVGTYPEKHSNPHLLEPSCSSTDVLVIVHADVVLFRVQAMTWHDDGPPCSSTTSPLALTVLKSSTTVVQTPATAIRLLHERQLRQYSFSAMAAAAPLPAVPPSIYPHHMQKLIEWLHPTTVSLPISIALSGVAGSGKKTLLYNAANALGLFVLEVAFAELTSTSELQLLDNIRLVMQKAKSMAPCILFLNRFFVTEKDNDEAALRLSAALTAACLTQDNMHQVPVVVAVEDLSDVPALVRQGFMYELVLEAPSELDRVAILKHLTASVSLHPDVHMEDIAHRTAGRTVGELKALIADATSYCLEALATGDIGLLDDLQLPDLAQLQPTHFDHAIQHQQTKTSLGLGSFSIPNVKWEDVGGLDHVKDEILDMVQLPFKHPELFAAGVRQRSGILLYGPPGTGKTLLAKAIATECNMNFISVKGPELLDMYIGESEKNVRHVFQMARNARPCILFFDELDSLAPMRGRGTDSGGVMDRVVSQLLTEIDSNLSQVFVVGATNRPDLIETALLRPGRFDRLLYLGICNDKPTQLKVVQALTRKFQLAPDVDLNAVVALCPFHYTGADFYALCSMALSLAIKDRVAAIQLYIDTANQDDVYSARPLHVATVLDMMSPDELQVQVTHGHFASALPHVVPSVSASELAHYDKLRVQFSSLAPTQ</sequence>
<dbReference type="PANTHER" id="PTHR23077">
    <property type="entry name" value="AAA-FAMILY ATPASE"/>
    <property type="match status" value="1"/>
</dbReference>
<dbReference type="GO" id="GO:0005524">
    <property type="term" value="F:ATP binding"/>
    <property type="evidence" value="ECO:0007669"/>
    <property type="project" value="UniProtKB-KW"/>
</dbReference>
<feature type="domain" description="AAA+ ATPase" evidence="11">
    <location>
        <begin position="568"/>
        <end position="704"/>
    </location>
</feature>
<gene>
    <name evidence="12" type="ORF">H257_05286</name>
</gene>
<dbReference type="InterPro" id="IPR050168">
    <property type="entry name" value="AAA_ATPase_domain"/>
</dbReference>
<dbReference type="EMBL" id="KI913123">
    <property type="protein sequence ID" value="ETV81669.1"/>
    <property type="molecule type" value="Genomic_DNA"/>
</dbReference>
<comment type="subcellular location">
    <subcellularLocation>
        <location evidence="1">Membrane</location>
    </subcellularLocation>
</comment>
<dbReference type="SMART" id="SM00382">
    <property type="entry name" value="AAA"/>
    <property type="match status" value="2"/>
</dbReference>
<name>W4GRP1_APHAT</name>
<dbReference type="GO" id="GO:0005778">
    <property type="term" value="C:peroxisomal membrane"/>
    <property type="evidence" value="ECO:0007669"/>
    <property type="project" value="TreeGrafter"/>
</dbReference>
<organism evidence="12">
    <name type="scientific">Aphanomyces astaci</name>
    <name type="common">Crayfish plague agent</name>
    <dbReference type="NCBI Taxonomy" id="112090"/>
    <lineage>
        <taxon>Eukaryota</taxon>
        <taxon>Sar</taxon>
        <taxon>Stramenopiles</taxon>
        <taxon>Oomycota</taxon>
        <taxon>Saprolegniomycetes</taxon>
        <taxon>Saprolegniales</taxon>
        <taxon>Verrucalvaceae</taxon>
        <taxon>Aphanomyces</taxon>
    </lineage>
</organism>
<evidence type="ECO:0000256" key="4">
    <source>
        <dbReference type="ARBA" id="ARBA00022741"/>
    </source>
</evidence>
<dbReference type="RefSeq" id="XP_009828406.1">
    <property type="nucleotide sequence ID" value="XM_009830104.1"/>
</dbReference>
<dbReference type="GO" id="GO:0016887">
    <property type="term" value="F:ATP hydrolysis activity"/>
    <property type="evidence" value="ECO:0007669"/>
    <property type="project" value="InterPro"/>
</dbReference>
<dbReference type="STRING" id="112090.W4GRP1"/>
<evidence type="ECO:0000256" key="5">
    <source>
        <dbReference type="ARBA" id="ARBA00022801"/>
    </source>
</evidence>
<evidence type="ECO:0000259" key="11">
    <source>
        <dbReference type="SMART" id="SM00382"/>
    </source>
</evidence>
<protein>
    <recommendedName>
        <fullName evidence="8">Peroxisomal ATPase PEX6</fullName>
    </recommendedName>
    <alternativeName>
        <fullName evidence="9">Peroxin-6</fullName>
    </alternativeName>
</protein>
<reference evidence="12" key="1">
    <citation type="submission" date="2013-12" db="EMBL/GenBank/DDBJ databases">
        <title>The Genome Sequence of Aphanomyces astaci APO3.</title>
        <authorList>
            <consortium name="The Broad Institute Genomics Platform"/>
            <person name="Russ C."/>
            <person name="Tyler B."/>
            <person name="van West P."/>
            <person name="Dieguez-Uribeondo J."/>
            <person name="Young S.K."/>
            <person name="Zeng Q."/>
            <person name="Gargeya S."/>
            <person name="Fitzgerald M."/>
            <person name="Abouelleil A."/>
            <person name="Alvarado L."/>
            <person name="Chapman S.B."/>
            <person name="Gainer-Dewar J."/>
            <person name="Goldberg J."/>
            <person name="Griggs A."/>
            <person name="Gujja S."/>
            <person name="Hansen M."/>
            <person name="Howarth C."/>
            <person name="Imamovic A."/>
            <person name="Ireland A."/>
            <person name="Larimer J."/>
            <person name="McCowan C."/>
            <person name="Murphy C."/>
            <person name="Pearson M."/>
            <person name="Poon T.W."/>
            <person name="Priest M."/>
            <person name="Roberts A."/>
            <person name="Saif S."/>
            <person name="Shea T."/>
            <person name="Sykes S."/>
            <person name="Wortman J."/>
            <person name="Nusbaum C."/>
            <person name="Birren B."/>
        </authorList>
    </citation>
    <scope>NUCLEOTIDE SEQUENCE [LARGE SCALE GENOMIC DNA]</scope>
    <source>
        <strain evidence="12">APO3</strain>
    </source>
</reference>
<dbReference type="OrthoDB" id="2187at2759"/>
<dbReference type="PANTHER" id="PTHR23077:SF9">
    <property type="entry name" value="PEROXISOMAL ATPASE PEX6"/>
    <property type="match status" value="1"/>
</dbReference>
<keyword evidence="3" id="KW-0962">Peroxisome biogenesis</keyword>
<keyword evidence="5" id="KW-0378">Hydrolase</keyword>
<evidence type="ECO:0000313" key="12">
    <source>
        <dbReference type="EMBL" id="ETV81669.1"/>
    </source>
</evidence>
<comment type="similarity">
    <text evidence="2">Belongs to the AAA ATPase family.</text>
</comment>
<dbReference type="InterPro" id="IPR003593">
    <property type="entry name" value="AAA+_ATPase"/>
</dbReference>
<dbReference type="FunFam" id="3.40.50.300:FF:000109">
    <property type="entry name" value="Peroxisomal biogenesis factor 6"/>
    <property type="match status" value="1"/>
</dbReference>
<keyword evidence="4" id="KW-0547">Nucleotide-binding</keyword>
<dbReference type="GeneID" id="20807282"/>
<evidence type="ECO:0000256" key="9">
    <source>
        <dbReference type="ARBA" id="ARBA00034920"/>
    </source>
</evidence>
<dbReference type="Pfam" id="PF00004">
    <property type="entry name" value="AAA"/>
    <property type="match status" value="2"/>
</dbReference>
<dbReference type="GO" id="GO:0016558">
    <property type="term" value="P:protein import into peroxisome matrix"/>
    <property type="evidence" value="ECO:0007669"/>
    <property type="project" value="TreeGrafter"/>
</dbReference>
<keyword evidence="6" id="KW-0067">ATP-binding</keyword>
<dbReference type="InterPro" id="IPR003959">
    <property type="entry name" value="ATPase_AAA_core"/>
</dbReference>
<dbReference type="InterPro" id="IPR047533">
    <property type="entry name" value="RecA-like_PEX6_r2"/>
</dbReference>
<dbReference type="VEuPathDB" id="FungiDB:H257_05286"/>
<evidence type="ECO:0000256" key="10">
    <source>
        <dbReference type="ARBA" id="ARBA00048778"/>
    </source>
</evidence>
<feature type="domain" description="AAA+ ATPase" evidence="11">
    <location>
        <begin position="303"/>
        <end position="433"/>
    </location>
</feature>
<dbReference type="SUPFAM" id="SSF52540">
    <property type="entry name" value="P-loop containing nucleoside triphosphate hydrolases"/>
    <property type="match status" value="2"/>
</dbReference>
<dbReference type="GO" id="GO:0005829">
    <property type="term" value="C:cytosol"/>
    <property type="evidence" value="ECO:0007669"/>
    <property type="project" value="TreeGrafter"/>
</dbReference>
<evidence type="ECO:0000256" key="7">
    <source>
        <dbReference type="ARBA" id="ARBA00023136"/>
    </source>
</evidence>
<accession>W4GRP1</accession>
<evidence type="ECO:0000256" key="8">
    <source>
        <dbReference type="ARBA" id="ARBA00034811"/>
    </source>
</evidence>